<dbReference type="InterPro" id="IPR046642">
    <property type="entry name" value="DUF6754"/>
</dbReference>
<evidence type="ECO:0000256" key="1">
    <source>
        <dbReference type="SAM" id="Phobius"/>
    </source>
</evidence>
<feature type="chain" id="PRO_5022094164" evidence="2">
    <location>
        <begin position="22"/>
        <end position="389"/>
    </location>
</feature>
<reference evidence="4 5" key="1">
    <citation type="submission" date="2019-03" db="EMBL/GenBank/DDBJ databases">
        <title>Metabolic potential of uncultured bacteria and archaea associated with petroleum seepage in deep-sea sediments.</title>
        <authorList>
            <person name="Dong X."/>
            <person name="Hubert C."/>
        </authorList>
    </citation>
    <scope>NUCLEOTIDE SEQUENCE [LARGE SCALE GENOMIC DNA]</scope>
    <source>
        <strain evidence="4">E44_bin18</strain>
    </source>
</reference>
<dbReference type="Proteomes" id="UP000315525">
    <property type="component" value="Unassembled WGS sequence"/>
</dbReference>
<protein>
    <submittedName>
        <fullName evidence="4">Fibronectin type III domain-containing protein</fullName>
    </submittedName>
</protein>
<evidence type="ECO:0000259" key="3">
    <source>
        <dbReference type="PROSITE" id="PS50853"/>
    </source>
</evidence>
<evidence type="ECO:0000256" key="2">
    <source>
        <dbReference type="SAM" id="SignalP"/>
    </source>
</evidence>
<dbReference type="PROSITE" id="PS50853">
    <property type="entry name" value="FN3"/>
    <property type="match status" value="1"/>
</dbReference>
<dbReference type="EMBL" id="SOJN01000101">
    <property type="protein sequence ID" value="TET44965.1"/>
    <property type="molecule type" value="Genomic_DNA"/>
</dbReference>
<sequence length="389" mass="42503">MRLAILAVSCFFLLVLSPASAFSQELEASEGLLPHLLPPESVRAADTPNDRGGSITLNWDISPDDSEIDSYEVLRSATADGEYSVVGSVSKGTIRFIDTAVSDREFYFYRVRAVAGDRYAESGPTDGVRSSPQWFNRNRLNMLIALILFSGFVLWFIYNAKIGKELFIRKISGLDAVEDAIGRATEMGRSVLYIPGIMDMDNIQTIASMIILGRVAKKTAEYDVTLHVPVSKSLVMTTAQEVVKESYSAVGRPDAYNADNIHYLTDDQFGYAAGVDGIMIREKPATVFFLGAFYAESLILAETGHSVGAIQIAGTAMPAQLPFFVAACDYTLIGEELFAASAYLSKEPLLMGSLKGQDWGKVIFMFFIGAGVILETMGITFLAKYLVTR</sequence>
<keyword evidence="1" id="KW-1133">Transmembrane helix</keyword>
<evidence type="ECO:0000313" key="4">
    <source>
        <dbReference type="EMBL" id="TET44965.1"/>
    </source>
</evidence>
<dbReference type="InterPro" id="IPR036116">
    <property type="entry name" value="FN3_sf"/>
</dbReference>
<feature type="signal peptide" evidence="2">
    <location>
        <begin position="1"/>
        <end position="21"/>
    </location>
</feature>
<keyword evidence="1" id="KW-0812">Transmembrane</keyword>
<dbReference type="Pfam" id="PF20539">
    <property type="entry name" value="DUF6754"/>
    <property type="match status" value="1"/>
</dbReference>
<feature type="transmembrane region" description="Helical" evidence="1">
    <location>
        <begin position="362"/>
        <end position="387"/>
    </location>
</feature>
<organism evidence="4 5">
    <name type="scientific">candidate division TA06 bacterium</name>
    <dbReference type="NCBI Taxonomy" id="2250710"/>
    <lineage>
        <taxon>Bacteria</taxon>
        <taxon>Bacteria division TA06</taxon>
    </lineage>
</organism>
<feature type="transmembrane region" description="Helical" evidence="1">
    <location>
        <begin position="140"/>
        <end position="160"/>
    </location>
</feature>
<dbReference type="Gene3D" id="2.60.40.10">
    <property type="entry name" value="Immunoglobulins"/>
    <property type="match status" value="1"/>
</dbReference>
<name>A0A523UR75_UNCT6</name>
<dbReference type="InterPro" id="IPR003961">
    <property type="entry name" value="FN3_dom"/>
</dbReference>
<accession>A0A523UR75</accession>
<keyword evidence="2" id="KW-0732">Signal</keyword>
<dbReference type="AlphaFoldDB" id="A0A523UR75"/>
<feature type="domain" description="Fibronectin type-III" evidence="3">
    <location>
        <begin position="38"/>
        <end position="133"/>
    </location>
</feature>
<comment type="caution">
    <text evidence="4">The sequence shown here is derived from an EMBL/GenBank/DDBJ whole genome shotgun (WGS) entry which is preliminary data.</text>
</comment>
<dbReference type="InterPro" id="IPR013783">
    <property type="entry name" value="Ig-like_fold"/>
</dbReference>
<keyword evidence="1" id="KW-0472">Membrane</keyword>
<proteinExistence type="predicted"/>
<dbReference type="SUPFAM" id="SSF49265">
    <property type="entry name" value="Fibronectin type III"/>
    <property type="match status" value="1"/>
</dbReference>
<evidence type="ECO:0000313" key="5">
    <source>
        <dbReference type="Proteomes" id="UP000315525"/>
    </source>
</evidence>
<gene>
    <name evidence="4" type="ORF">E3J62_08875</name>
</gene>